<name>A0A6L5Z3N9_9RHOB</name>
<sequence>MTRLTRRGALALLTAGVAAGPARAKYGEPVYLDGRGHAIRGYDPVAFFTFEEATLGSLEHALKTPEGTWLFARADHLSKFRAAPQKYLPQFGGYCAQGVASGFKRISDPTLWVLIDGKIYLHYSIPEQNRWAGDIRGNIALGEEKWPALRDL</sequence>
<evidence type="ECO:0000256" key="1">
    <source>
        <dbReference type="SAM" id="SignalP"/>
    </source>
</evidence>
<gene>
    <name evidence="2" type="ORF">GE300_16630</name>
</gene>
<feature type="signal peptide" evidence="1">
    <location>
        <begin position="1"/>
        <end position="24"/>
    </location>
</feature>
<evidence type="ECO:0000313" key="2">
    <source>
        <dbReference type="EMBL" id="MSU91211.1"/>
    </source>
</evidence>
<protein>
    <submittedName>
        <fullName evidence="2">YHS domain protein</fullName>
    </submittedName>
</protein>
<feature type="chain" id="PRO_5026676211" evidence="1">
    <location>
        <begin position="25"/>
        <end position="152"/>
    </location>
</feature>
<keyword evidence="3" id="KW-1185">Reference proteome</keyword>
<dbReference type="NCBIfam" id="NF041384">
    <property type="entry name" value="YHS_seleno_dom"/>
    <property type="match status" value="1"/>
</dbReference>
<dbReference type="AlphaFoldDB" id="A0A6L5Z3N9"/>
<keyword evidence="1" id="KW-0732">Signal</keyword>
<reference evidence="2 3" key="1">
    <citation type="submission" date="2019-10" db="EMBL/GenBank/DDBJ databases">
        <title>Cognatihalovulum marinum gen. nov. sp. nov., a new member of the family Rhodobacteraceae isolated from deep seawater of the Northwest Indian Ocean.</title>
        <authorList>
            <person name="Ruan C."/>
            <person name="Wang J."/>
            <person name="Zheng X."/>
            <person name="Song L."/>
            <person name="Zhu Y."/>
            <person name="Huang Y."/>
            <person name="Lu Z."/>
            <person name="Du W."/>
            <person name="Huang L."/>
            <person name="Dai X."/>
        </authorList>
    </citation>
    <scope>NUCLEOTIDE SEQUENCE [LARGE SCALE GENOMIC DNA]</scope>
    <source>
        <strain evidence="2 3">2CG4</strain>
    </source>
</reference>
<accession>A0A6L5Z3N9</accession>
<dbReference type="Proteomes" id="UP000474957">
    <property type="component" value="Unassembled WGS sequence"/>
</dbReference>
<organism evidence="2 3">
    <name type="scientific">Halovulum marinum</name>
    <dbReference type="NCBI Taxonomy" id="2662447"/>
    <lineage>
        <taxon>Bacteria</taxon>
        <taxon>Pseudomonadati</taxon>
        <taxon>Pseudomonadota</taxon>
        <taxon>Alphaproteobacteria</taxon>
        <taxon>Rhodobacterales</taxon>
        <taxon>Paracoccaceae</taxon>
        <taxon>Halovulum</taxon>
    </lineage>
</organism>
<dbReference type="RefSeq" id="WP_154448144.1">
    <property type="nucleotide sequence ID" value="NZ_WIND01000017.1"/>
</dbReference>
<comment type="caution">
    <text evidence="2">The sequence shown here is derived from an EMBL/GenBank/DDBJ whole genome shotgun (WGS) entry which is preliminary data.</text>
</comment>
<dbReference type="EMBL" id="WIND01000017">
    <property type="protein sequence ID" value="MSU91211.1"/>
    <property type="molecule type" value="Genomic_DNA"/>
</dbReference>
<evidence type="ECO:0000313" key="3">
    <source>
        <dbReference type="Proteomes" id="UP000474957"/>
    </source>
</evidence>
<proteinExistence type="predicted"/>